<name>A0A1K1VG53_9GAMM</name>
<dbReference type="InterPro" id="IPR010836">
    <property type="entry name" value="SapC"/>
</dbReference>
<sequence length="234" mass="27010">MSLLFYKSIQPLNSEKHRQLYQELLTNDFGFARSTPAVPLAATEFFAACRHYPILFSGDDAGLLAVAIMGYSEKQNLFVNDQNQWQGNTYIPAFVRRYPFILAQDDDASRQTLCFDDSWKGFNQEQRGEPLFTEQGEQTEQLKKVLAFVEALHQDMQRTQPFINRLLELKLLVRRDLQVRVPGNNILLKDFRVIDEAAFMQLDDATVLEFHHKGWLPWVYAHLLSLSNLGQLPG</sequence>
<dbReference type="EMBL" id="FPJW01000002">
    <property type="protein sequence ID" value="SFX24136.1"/>
    <property type="molecule type" value="Genomic_DNA"/>
</dbReference>
<reference evidence="1 2" key="1">
    <citation type="submission" date="2016-11" db="EMBL/GenBank/DDBJ databases">
        <authorList>
            <person name="Jaros S."/>
            <person name="Januszkiewicz K."/>
            <person name="Wedrychowicz H."/>
        </authorList>
    </citation>
    <scope>NUCLEOTIDE SEQUENCE [LARGE SCALE GENOMIC DNA]</scope>
    <source>
        <strain evidence="1 2">DSM 21637</strain>
    </source>
</reference>
<dbReference type="OrthoDB" id="9806524at2"/>
<dbReference type="Proteomes" id="UP000182350">
    <property type="component" value="Unassembled WGS sequence"/>
</dbReference>
<accession>A0A1K1VG53</accession>
<dbReference type="AlphaFoldDB" id="A0A1K1VG53"/>
<keyword evidence="2" id="KW-1185">Reference proteome</keyword>
<dbReference type="Pfam" id="PF07277">
    <property type="entry name" value="SapC"/>
    <property type="match status" value="1"/>
</dbReference>
<protein>
    <submittedName>
        <fullName evidence="1">SapC protein</fullName>
    </submittedName>
</protein>
<gene>
    <name evidence="1" type="ORF">SAMN02745752_00963</name>
</gene>
<proteinExistence type="predicted"/>
<dbReference type="STRING" id="1122209.SAMN02745752_00963"/>
<evidence type="ECO:0000313" key="1">
    <source>
        <dbReference type="EMBL" id="SFX24136.1"/>
    </source>
</evidence>
<evidence type="ECO:0000313" key="2">
    <source>
        <dbReference type="Proteomes" id="UP000182350"/>
    </source>
</evidence>
<dbReference type="RefSeq" id="WP_072325190.1">
    <property type="nucleotide sequence ID" value="NZ_FPJW01000002.1"/>
</dbReference>
<organism evidence="1 2">
    <name type="scientific">Marinospirillum alkaliphilum DSM 21637</name>
    <dbReference type="NCBI Taxonomy" id="1122209"/>
    <lineage>
        <taxon>Bacteria</taxon>
        <taxon>Pseudomonadati</taxon>
        <taxon>Pseudomonadota</taxon>
        <taxon>Gammaproteobacteria</taxon>
        <taxon>Oceanospirillales</taxon>
        <taxon>Oceanospirillaceae</taxon>
        <taxon>Marinospirillum</taxon>
    </lineage>
</organism>